<feature type="region of interest" description="Disordered" evidence="1">
    <location>
        <begin position="633"/>
        <end position="712"/>
    </location>
</feature>
<dbReference type="EMBL" id="HBIM01001618">
    <property type="protein sequence ID" value="CAE0403193.1"/>
    <property type="molecule type" value="Transcribed_RNA"/>
</dbReference>
<reference evidence="2" key="1">
    <citation type="submission" date="2021-01" db="EMBL/GenBank/DDBJ databases">
        <authorList>
            <person name="Corre E."/>
            <person name="Pelletier E."/>
            <person name="Niang G."/>
            <person name="Scheremetjew M."/>
            <person name="Finn R."/>
            <person name="Kale V."/>
            <person name="Holt S."/>
            <person name="Cochrane G."/>
            <person name="Meng A."/>
            <person name="Brown T."/>
            <person name="Cohen L."/>
        </authorList>
    </citation>
    <scope>NUCLEOTIDE SEQUENCE</scope>
    <source>
        <strain evidence="2">CCMP127</strain>
    </source>
</reference>
<feature type="compositionally biased region" description="Pro residues" evidence="1">
    <location>
        <begin position="250"/>
        <end position="268"/>
    </location>
</feature>
<feature type="compositionally biased region" description="Acidic residues" evidence="1">
    <location>
        <begin position="275"/>
        <end position="284"/>
    </location>
</feature>
<organism evidence="2">
    <name type="scientific">Amphora coffeiformis</name>
    <dbReference type="NCBI Taxonomy" id="265554"/>
    <lineage>
        <taxon>Eukaryota</taxon>
        <taxon>Sar</taxon>
        <taxon>Stramenopiles</taxon>
        <taxon>Ochrophyta</taxon>
        <taxon>Bacillariophyta</taxon>
        <taxon>Bacillariophyceae</taxon>
        <taxon>Bacillariophycidae</taxon>
        <taxon>Thalassiophysales</taxon>
        <taxon>Catenulaceae</taxon>
        <taxon>Amphora</taxon>
    </lineage>
</organism>
<feature type="compositionally biased region" description="Polar residues" evidence="1">
    <location>
        <begin position="657"/>
        <end position="671"/>
    </location>
</feature>
<feature type="compositionally biased region" description="Basic and acidic residues" evidence="1">
    <location>
        <begin position="538"/>
        <end position="566"/>
    </location>
</feature>
<feature type="compositionally biased region" description="Polar residues" evidence="1">
    <location>
        <begin position="185"/>
        <end position="205"/>
    </location>
</feature>
<accession>A0A6S8ID94</accession>
<name>A0A6S8ID94_9STRA</name>
<dbReference type="AlphaFoldDB" id="A0A6S8ID94"/>
<feature type="compositionally biased region" description="Low complexity" evidence="1">
    <location>
        <begin position="146"/>
        <end position="162"/>
    </location>
</feature>
<gene>
    <name evidence="2" type="ORF">ACOF00016_LOCUS1415</name>
    <name evidence="3" type="ORF">ACOF00016_LOCUS1416</name>
</gene>
<sequence>MRKAVQAAARRNQRRKDNPAAPPAEAPTNNVGAVSKEQLQPSPPTVASARTAPTAADVSKRKATAEEAALTAKNYRLAKELSELRVRHREECKNVTRLTMENMNLASRCREALSHVSMLKRELAAHQRRSAEALAMQRQIVERAMASTPGTPAAMPTTPSGSVAPEPTSQGVDTTPKRNLEIATSAPSSSGHVTPPLQQITSPHQIESPVISTPPPKLTPRRAMDVAKELEILDETVASHALKAKATSTTPPPPPPLSSEEPPPPESPPTLSDPVDSDDFEEESLSTTNQLHPPQFVDDVPGHRPAPVEATIPEDANNTSTDTAGSGGSLVSPPKTYFPHSASPKVDNYNEEYPADFSAVRKRAAVRPKLGMLDGFAEGEDEDPPNDIGIKSSLDAFEASFAVDFPDSFSPRDTVAEEKKSEIYNPFNSPARPQPAGQSPQGHRVVVAHQALKPPEPLQHHEPRKDPPGKIRTSQRSMHNKVFTALSHSPRGADESRSPRFASSTRQPSPGGQQPPINGLRANGLNARALNPPPLDTKPTETGRSRYDRLQHQRKVSPFDEPRSEAHAPSTPKRHDPESEEQITPVSVKDRASLFNGGGPRSPERERVRINSLTGRYTYEKSYVDEGDIPMISNIGRTKASPPRQERAATATAMPAGTSSYGSNTSRSPSFAKNRLLPWEADSKDDMEQRRRQFPDSKLRRGEFYSGKSERE</sequence>
<proteinExistence type="predicted"/>
<evidence type="ECO:0000313" key="2">
    <source>
        <dbReference type="EMBL" id="CAE0403192.1"/>
    </source>
</evidence>
<evidence type="ECO:0008006" key="4">
    <source>
        <dbReference type="Google" id="ProtNLM"/>
    </source>
</evidence>
<feature type="compositionally biased region" description="Basic and acidic residues" evidence="1">
    <location>
        <begin position="458"/>
        <end position="469"/>
    </location>
</feature>
<evidence type="ECO:0000256" key="1">
    <source>
        <dbReference type="SAM" id="MobiDB-lite"/>
    </source>
</evidence>
<feature type="region of interest" description="Disordered" evidence="1">
    <location>
        <begin position="1"/>
        <end position="61"/>
    </location>
</feature>
<feature type="region of interest" description="Disordered" evidence="1">
    <location>
        <begin position="146"/>
        <end position="220"/>
    </location>
</feature>
<evidence type="ECO:0000313" key="3">
    <source>
        <dbReference type="EMBL" id="CAE0403193.1"/>
    </source>
</evidence>
<feature type="region of interest" description="Disordered" evidence="1">
    <location>
        <begin position="405"/>
        <end position="609"/>
    </location>
</feature>
<feature type="compositionally biased region" description="Low complexity" evidence="1">
    <location>
        <begin position="1"/>
        <end position="10"/>
    </location>
</feature>
<dbReference type="EMBL" id="HBIM01001617">
    <property type="protein sequence ID" value="CAE0403192.1"/>
    <property type="molecule type" value="Transcribed_RNA"/>
</dbReference>
<protein>
    <recommendedName>
        <fullName evidence="4">Shugoshin C-terminal domain-containing protein</fullName>
    </recommendedName>
</protein>
<feature type="region of interest" description="Disordered" evidence="1">
    <location>
        <begin position="242"/>
        <end position="346"/>
    </location>
</feature>
<feature type="compositionally biased region" description="Basic and acidic residues" evidence="1">
    <location>
        <begin position="681"/>
        <end position="712"/>
    </location>
</feature>
<feature type="compositionally biased region" description="Polar residues" evidence="1">
    <location>
        <begin position="28"/>
        <end position="40"/>
    </location>
</feature>
<feature type="compositionally biased region" description="Polar residues" evidence="1">
    <location>
        <begin position="501"/>
        <end position="516"/>
    </location>
</feature>